<evidence type="ECO:0000256" key="1">
    <source>
        <dbReference type="SAM" id="SignalP"/>
    </source>
</evidence>
<dbReference type="NCBIfam" id="NF047436">
    <property type="entry name" value="LA_2272_repeat"/>
    <property type="match status" value="1"/>
</dbReference>
<reference evidence="2" key="1">
    <citation type="journal article" date="2014" name="Microb. Ecol.">
        <title>Phylogenetic and Functional Analysis of Gut Microbiota of a Fungus-Growing Higher Termite: Bacteroidetes from Higher Termites Are a Rich Source of beta-Glucosidase Genes.</title>
        <authorList>
            <person name="Zhang M."/>
            <person name="Liu N."/>
            <person name="Qian C."/>
            <person name="Wang Q."/>
            <person name="Wang Q."/>
            <person name="Long Y."/>
            <person name="Huang Y."/>
            <person name="Zhou Z."/>
            <person name="Yan X."/>
        </authorList>
    </citation>
    <scope>NUCLEOTIDE SEQUENCE</scope>
</reference>
<evidence type="ECO:0000313" key="2">
    <source>
        <dbReference type="EMBL" id="AIA99593.1"/>
    </source>
</evidence>
<feature type="signal peptide" evidence="1">
    <location>
        <begin position="1"/>
        <end position="22"/>
    </location>
</feature>
<accession>A0A060D250</accession>
<organism evidence="2">
    <name type="scientific">uncultured bacterium contig00008(2014)</name>
    <dbReference type="NCBI Taxonomy" id="1465629"/>
    <lineage>
        <taxon>Bacteria</taxon>
        <taxon>environmental samples</taxon>
    </lineage>
</organism>
<dbReference type="EMBL" id="KJ095706">
    <property type="protein sequence ID" value="AIA99593.1"/>
    <property type="molecule type" value="Genomic_DNA"/>
</dbReference>
<dbReference type="AlphaFoldDB" id="A0A060D250"/>
<keyword evidence="1" id="KW-0732">Signal</keyword>
<name>A0A060D250_9BACT</name>
<dbReference type="InterPro" id="IPR058093">
    <property type="entry name" value="LA_2272-like"/>
</dbReference>
<protein>
    <submittedName>
        <fullName evidence="2">Uncharacterized protein</fullName>
    </submittedName>
</protein>
<proteinExistence type="predicted"/>
<feature type="chain" id="PRO_5001582619" evidence="1">
    <location>
        <begin position="23"/>
        <end position="388"/>
    </location>
</feature>
<sequence>MKNIYSLLLLLLLLLFTLSSFAQEDSTASYHYRLVHLGIVPPISTNGKEAREYTNTFSLHLLWGESQHEYGLAISGLANIVRNSASGIQIAGLVNRIGYDRSGSWPADFSNYVNGEGKGLAIAGLSNTAYKYDGVQIAAFNRSAIQNGIQIGAANGTHTLNGLQIGMANGAGNMKGLQIGMMNFADTVKGLQIGIFNERKSGGVQIGIMNFADHNDWPIGIVNLIKDGDKKIGISVDEIASTIISYRSGGRYLYGVVGLGYNFKSDHHHMVIETGLGGHIHLSERFRIDNEVTWTALSVSDIKNGWKDEDEKDDHNFRLLYKASYRLLPVFKCSERIEIFGGPTINYMWSRHLDNRHIFPSKHLWRDFSDKILKQVHLGGIIGVQYIF</sequence>